<reference evidence="1 2" key="1">
    <citation type="submission" date="2019-07" db="EMBL/GenBank/DDBJ databases">
        <title>Whole genome shotgun sequence of Cyclobacterium qasimii NBRC 106168.</title>
        <authorList>
            <person name="Hosoyama A."/>
            <person name="Uohara A."/>
            <person name="Ohji S."/>
            <person name="Ichikawa N."/>
        </authorList>
    </citation>
    <scope>NUCLEOTIDE SEQUENCE [LARGE SCALE GENOMIC DNA]</scope>
    <source>
        <strain evidence="1 2">NBRC 106168</strain>
    </source>
</reference>
<sequence length="98" mass="11614">MVDFFSFIVQWLVPNLITVSNYIRVIPVFSGYRDEQKKLSFTTHYLDVYSEYVKEGRIQSVYELDVDLIITLDNLVSVSYFEIEMYERFNKPSADPKP</sequence>
<proteinExistence type="predicted"/>
<organism evidence="1 2">
    <name type="scientific">Cyclobacterium qasimii</name>
    <dbReference type="NCBI Taxonomy" id="1350429"/>
    <lineage>
        <taxon>Bacteria</taxon>
        <taxon>Pseudomonadati</taxon>
        <taxon>Bacteroidota</taxon>
        <taxon>Cytophagia</taxon>
        <taxon>Cytophagales</taxon>
        <taxon>Cyclobacteriaceae</taxon>
        <taxon>Cyclobacterium</taxon>
    </lineage>
</organism>
<dbReference type="EMBL" id="BJYV01000010">
    <property type="protein sequence ID" value="GEO21870.1"/>
    <property type="molecule type" value="Genomic_DNA"/>
</dbReference>
<name>A0A512CCR5_9BACT</name>
<keyword evidence="2" id="KW-1185">Reference proteome</keyword>
<evidence type="ECO:0000313" key="2">
    <source>
        <dbReference type="Proteomes" id="UP000321301"/>
    </source>
</evidence>
<dbReference type="AlphaFoldDB" id="A0A512CCR5"/>
<protein>
    <submittedName>
        <fullName evidence="1">Uncharacterized protein</fullName>
    </submittedName>
</protein>
<comment type="caution">
    <text evidence="1">The sequence shown here is derived from an EMBL/GenBank/DDBJ whole genome shotgun (WGS) entry which is preliminary data.</text>
</comment>
<dbReference type="Proteomes" id="UP000321301">
    <property type="component" value="Unassembled WGS sequence"/>
</dbReference>
<evidence type="ECO:0000313" key="1">
    <source>
        <dbReference type="EMBL" id="GEO21870.1"/>
    </source>
</evidence>
<accession>A0A512CCR5</accession>
<gene>
    <name evidence="1" type="ORF">CQA01_24040</name>
</gene>